<feature type="transmembrane region" description="Helical" evidence="1">
    <location>
        <begin position="55"/>
        <end position="77"/>
    </location>
</feature>
<keyword evidence="1" id="KW-0812">Transmembrane</keyword>
<keyword evidence="1" id="KW-0472">Membrane</keyword>
<evidence type="ECO:0000256" key="1">
    <source>
        <dbReference type="SAM" id="Phobius"/>
    </source>
</evidence>
<protein>
    <submittedName>
        <fullName evidence="2">Uncharacterized protein</fullName>
    </submittedName>
</protein>
<reference evidence="2 3" key="1">
    <citation type="journal article" date="2019" name="Genome Biol. Evol.">
        <title>Insights into the evolution of the New World diploid cottons (Gossypium, subgenus Houzingenia) based on genome sequencing.</title>
        <authorList>
            <person name="Grover C.E."/>
            <person name="Arick M.A. 2nd"/>
            <person name="Thrash A."/>
            <person name="Conover J.L."/>
            <person name="Sanders W.S."/>
            <person name="Peterson D.G."/>
            <person name="Frelichowski J.E."/>
            <person name="Scheffler J.A."/>
            <person name="Scheffler B.E."/>
            <person name="Wendel J.F."/>
        </authorList>
    </citation>
    <scope>NUCLEOTIDE SEQUENCE [LARGE SCALE GENOMIC DNA]</scope>
    <source>
        <strain evidence="2">57</strain>
        <tissue evidence="2">Leaf</tissue>
    </source>
</reference>
<keyword evidence="3" id="KW-1185">Reference proteome</keyword>
<organism evidence="2 3">
    <name type="scientific">Gossypium klotzschianum</name>
    <dbReference type="NCBI Taxonomy" id="34286"/>
    <lineage>
        <taxon>Eukaryota</taxon>
        <taxon>Viridiplantae</taxon>
        <taxon>Streptophyta</taxon>
        <taxon>Embryophyta</taxon>
        <taxon>Tracheophyta</taxon>
        <taxon>Spermatophyta</taxon>
        <taxon>Magnoliopsida</taxon>
        <taxon>eudicotyledons</taxon>
        <taxon>Gunneridae</taxon>
        <taxon>Pentapetalae</taxon>
        <taxon>rosids</taxon>
        <taxon>malvids</taxon>
        <taxon>Malvales</taxon>
        <taxon>Malvaceae</taxon>
        <taxon>Malvoideae</taxon>
        <taxon>Gossypium</taxon>
    </lineage>
</organism>
<evidence type="ECO:0000313" key="2">
    <source>
        <dbReference type="EMBL" id="MBA0671381.1"/>
    </source>
</evidence>
<comment type="caution">
    <text evidence="2">The sequence shown here is derived from an EMBL/GenBank/DDBJ whole genome shotgun (WGS) entry which is preliminary data.</text>
</comment>
<gene>
    <name evidence="2" type="ORF">Goklo_025493</name>
</gene>
<proteinExistence type="predicted"/>
<sequence length="78" mass="8975">MHAGERERVDSLDVHNSYLHGSTVTFGRLIKFCIGICKRRISSGELRGCFQMRSFIGVGILIGFLCLEFWELLVMPYY</sequence>
<accession>A0A7J8W8K5</accession>
<keyword evidence="1" id="KW-1133">Transmembrane helix</keyword>
<name>A0A7J8W8K5_9ROSI</name>
<dbReference type="AlphaFoldDB" id="A0A7J8W8K5"/>
<evidence type="ECO:0000313" key="3">
    <source>
        <dbReference type="Proteomes" id="UP000593573"/>
    </source>
</evidence>
<dbReference type="EMBL" id="JABFAB010240673">
    <property type="protein sequence ID" value="MBA0671381.1"/>
    <property type="molecule type" value="Genomic_DNA"/>
</dbReference>
<dbReference type="Proteomes" id="UP000593573">
    <property type="component" value="Unassembled WGS sequence"/>
</dbReference>